<dbReference type="EMBL" id="BART01006458">
    <property type="protein sequence ID" value="GAG63951.1"/>
    <property type="molecule type" value="Genomic_DNA"/>
</dbReference>
<protein>
    <submittedName>
        <fullName evidence="1">Uncharacterized protein</fullName>
    </submittedName>
</protein>
<name>X1AW17_9ZZZZ</name>
<comment type="caution">
    <text evidence="1">The sequence shown here is derived from an EMBL/GenBank/DDBJ whole genome shotgun (WGS) entry which is preliminary data.</text>
</comment>
<gene>
    <name evidence="1" type="ORF">S01H4_14736</name>
</gene>
<reference evidence="1" key="1">
    <citation type="journal article" date="2014" name="Front. Microbiol.">
        <title>High frequency of phylogenetically diverse reductive dehalogenase-homologous genes in deep subseafloor sedimentary metagenomes.</title>
        <authorList>
            <person name="Kawai M."/>
            <person name="Futagami T."/>
            <person name="Toyoda A."/>
            <person name="Takaki Y."/>
            <person name="Nishi S."/>
            <person name="Hori S."/>
            <person name="Arai W."/>
            <person name="Tsubouchi T."/>
            <person name="Morono Y."/>
            <person name="Uchiyama I."/>
            <person name="Ito T."/>
            <person name="Fujiyama A."/>
            <person name="Inagaki F."/>
            <person name="Takami H."/>
        </authorList>
    </citation>
    <scope>NUCLEOTIDE SEQUENCE</scope>
    <source>
        <strain evidence="1">Expedition CK06-06</strain>
    </source>
</reference>
<evidence type="ECO:0000313" key="1">
    <source>
        <dbReference type="EMBL" id="GAG63951.1"/>
    </source>
</evidence>
<accession>X1AW17</accession>
<organism evidence="1">
    <name type="scientific">marine sediment metagenome</name>
    <dbReference type="NCBI Taxonomy" id="412755"/>
    <lineage>
        <taxon>unclassified sequences</taxon>
        <taxon>metagenomes</taxon>
        <taxon>ecological metagenomes</taxon>
    </lineage>
</organism>
<proteinExistence type="predicted"/>
<dbReference type="AlphaFoldDB" id="X1AW17"/>
<feature type="non-terminal residue" evidence="1">
    <location>
        <position position="1"/>
    </location>
</feature>
<sequence length="105" mass="11827">ADLRWKETGYMGEWGDRYTTKNILGEKIIPLGFNDFEFDGANVIIPIQSMDIDLPGPPYTGEEDVDEIYEKGLEIMKIVVDYTSALANEFAAVDITEALKSQDNF</sequence>